<sequence>MKIRVHSKGIILAGKAWEIREKLREYGRKHTLLKEWIDSAENAASPEKVRLRRIK</sequence>
<dbReference type="EMBL" id="VTER01000004">
    <property type="protein sequence ID" value="TYS49381.1"/>
    <property type="molecule type" value="Genomic_DNA"/>
</dbReference>
<dbReference type="Proteomes" id="UP000322139">
    <property type="component" value="Unassembled WGS sequence"/>
</dbReference>
<organism evidence="1 2">
    <name type="scientific">Bacillus infantis</name>
    <dbReference type="NCBI Taxonomy" id="324767"/>
    <lineage>
        <taxon>Bacteria</taxon>
        <taxon>Bacillati</taxon>
        <taxon>Bacillota</taxon>
        <taxon>Bacilli</taxon>
        <taxon>Bacillales</taxon>
        <taxon>Bacillaceae</taxon>
        <taxon>Bacillus</taxon>
    </lineage>
</organism>
<dbReference type="Pfam" id="PF13072">
    <property type="entry name" value="MciZ"/>
    <property type="match status" value="1"/>
</dbReference>
<accession>A0A5D4RGF4</accession>
<dbReference type="AlphaFoldDB" id="A0A5D4RGF4"/>
<proteinExistence type="predicted"/>
<protein>
    <submittedName>
        <fullName evidence="1">Z-ring formation inhibitor MciZ</fullName>
    </submittedName>
</protein>
<gene>
    <name evidence="1" type="primary">mciZ</name>
    <name evidence="1" type="ORF">FZD51_09240</name>
</gene>
<evidence type="ECO:0000313" key="2">
    <source>
        <dbReference type="Proteomes" id="UP000322139"/>
    </source>
</evidence>
<reference evidence="1 2" key="1">
    <citation type="submission" date="2019-08" db="EMBL/GenBank/DDBJ databases">
        <title>Bacillus genomes from the desert of Cuatro Cienegas, Coahuila.</title>
        <authorList>
            <person name="Olmedo-Alvarez G."/>
        </authorList>
    </citation>
    <scope>NUCLEOTIDE SEQUENCE [LARGE SCALE GENOMIC DNA]</scope>
    <source>
        <strain evidence="1 2">CH446_14T</strain>
    </source>
</reference>
<dbReference type="InterPro" id="IPR025177">
    <property type="entry name" value="MciZ"/>
</dbReference>
<name>A0A5D4RGF4_9BACI</name>
<comment type="caution">
    <text evidence="1">The sequence shown here is derived from an EMBL/GenBank/DDBJ whole genome shotgun (WGS) entry which is preliminary data.</text>
</comment>
<dbReference type="RefSeq" id="WP_148974491.1">
    <property type="nucleotide sequence ID" value="NZ_JBNILB010000001.1"/>
</dbReference>
<evidence type="ECO:0000313" key="1">
    <source>
        <dbReference type="EMBL" id="TYS49381.1"/>
    </source>
</evidence>